<feature type="transmembrane region" description="Helical" evidence="8">
    <location>
        <begin position="133"/>
        <end position="156"/>
    </location>
</feature>
<evidence type="ECO:0000256" key="5">
    <source>
        <dbReference type="ARBA" id="ARBA00023065"/>
    </source>
</evidence>
<dbReference type="Proteomes" id="UP000216533">
    <property type="component" value="Unassembled WGS sequence"/>
</dbReference>
<dbReference type="PANTHER" id="PTHR35529">
    <property type="entry name" value="MANGANESE EFFLUX PUMP MNTP-RELATED"/>
    <property type="match status" value="1"/>
</dbReference>
<evidence type="ECO:0000256" key="4">
    <source>
        <dbReference type="ARBA" id="ARBA00022989"/>
    </source>
</evidence>
<feature type="transmembrane region" description="Helical" evidence="8">
    <location>
        <begin position="168"/>
        <end position="188"/>
    </location>
</feature>
<feature type="transmembrane region" description="Helical" evidence="8">
    <location>
        <begin position="109"/>
        <end position="127"/>
    </location>
</feature>
<dbReference type="HAMAP" id="MF_01521">
    <property type="entry name" value="MntP_pump"/>
    <property type="match status" value="1"/>
</dbReference>
<dbReference type="InterPro" id="IPR022929">
    <property type="entry name" value="Put_MntP"/>
</dbReference>
<keyword evidence="3 8" id="KW-0812">Transmembrane</keyword>
<keyword evidence="5 8" id="KW-0406">Ion transport</keyword>
<feature type="transmembrane region" description="Helical" evidence="8">
    <location>
        <begin position="36"/>
        <end position="58"/>
    </location>
</feature>
<organism evidence="9 10">
    <name type="scientific">Parenemella sanctibonifatiensis</name>
    <dbReference type="NCBI Taxonomy" id="2016505"/>
    <lineage>
        <taxon>Bacteria</taxon>
        <taxon>Bacillati</taxon>
        <taxon>Actinomycetota</taxon>
        <taxon>Actinomycetes</taxon>
        <taxon>Propionibacteriales</taxon>
        <taxon>Propionibacteriaceae</taxon>
        <taxon>Parenemella</taxon>
    </lineage>
</organism>
<accession>A0A255E3Q9</accession>
<evidence type="ECO:0000256" key="6">
    <source>
        <dbReference type="ARBA" id="ARBA00023136"/>
    </source>
</evidence>
<feature type="transmembrane region" description="Helical" evidence="8">
    <location>
        <begin position="6"/>
        <end position="24"/>
    </location>
</feature>
<comment type="caution">
    <text evidence="9">The sequence shown here is derived from an EMBL/GenBank/DDBJ whole genome shotgun (WGS) entry which is preliminary data.</text>
</comment>
<comment type="subcellular location">
    <subcellularLocation>
        <location evidence="8">Cell membrane</location>
        <topology evidence="8">Multi-pass membrane protein</topology>
    </subcellularLocation>
</comment>
<evidence type="ECO:0000313" key="9">
    <source>
        <dbReference type="EMBL" id="OYN84012.1"/>
    </source>
</evidence>
<dbReference type="AlphaFoldDB" id="A0A255E3Q9"/>
<gene>
    <name evidence="8" type="primary">mntP</name>
    <name evidence="9" type="ORF">CGZ92_13205</name>
</gene>
<keyword evidence="4 8" id="KW-1133">Transmembrane helix</keyword>
<evidence type="ECO:0000256" key="7">
    <source>
        <dbReference type="ARBA" id="ARBA00023211"/>
    </source>
</evidence>
<proteinExistence type="inferred from homology"/>
<feature type="transmembrane region" description="Helical" evidence="8">
    <location>
        <begin position="70"/>
        <end position="89"/>
    </location>
</feature>
<dbReference type="RefSeq" id="WP_094451854.1">
    <property type="nucleotide sequence ID" value="NZ_NMVI01000029.1"/>
</dbReference>
<evidence type="ECO:0000256" key="8">
    <source>
        <dbReference type="HAMAP-Rule" id="MF_01521"/>
    </source>
</evidence>
<keyword evidence="7 8" id="KW-0464">Manganese</keyword>
<dbReference type="GO" id="GO:0005384">
    <property type="term" value="F:manganese ion transmembrane transporter activity"/>
    <property type="evidence" value="ECO:0007669"/>
    <property type="project" value="UniProtKB-UniRule"/>
</dbReference>
<dbReference type="EMBL" id="NMVI01000029">
    <property type="protein sequence ID" value="OYN84012.1"/>
    <property type="molecule type" value="Genomic_DNA"/>
</dbReference>
<comment type="function">
    <text evidence="8">Probably functions as a manganese efflux pump.</text>
</comment>
<protein>
    <recommendedName>
        <fullName evidence="8">Putative manganese efflux pump MntP</fullName>
    </recommendedName>
</protein>
<comment type="similarity">
    <text evidence="8">Belongs to the MntP (TC 9.B.29) family.</text>
</comment>
<keyword evidence="2 8" id="KW-1003">Cell membrane</keyword>
<keyword evidence="6 8" id="KW-0472">Membrane</keyword>
<dbReference type="Pfam" id="PF02659">
    <property type="entry name" value="Mntp"/>
    <property type="match status" value="1"/>
</dbReference>
<sequence length="190" mass="20255">MSLWSVLLIGVGVSADAFAAAIASGLKMRRVHHGHALLIAVVFGLFQAVMPLLGWLLAFNFSTWLQPVDHWIAFGLLTLLGGKMIWDVLFGHDDEDDAADTGLSFRRLMLLGIATSIDAAAVGVSMAMLEVNIVPVILIIGLTTMVLSYAGVLVGYKLGCKWRKPAELIGGIVLIGIGARILLEHLGVLA</sequence>
<name>A0A255E3Q9_9ACTN</name>
<reference evidence="9 10" key="1">
    <citation type="submission" date="2017-07" db="EMBL/GenBank/DDBJ databases">
        <title>Draft whole genome sequences of clinical Proprionibacteriaceae strains.</title>
        <authorList>
            <person name="Bernier A.-M."/>
            <person name="Bernard K."/>
            <person name="Domingo M.-C."/>
        </authorList>
    </citation>
    <scope>NUCLEOTIDE SEQUENCE [LARGE SCALE GENOMIC DNA]</scope>
    <source>
        <strain evidence="9 10">NML 160184</strain>
    </source>
</reference>
<dbReference type="GO" id="GO:0005886">
    <property type="term" value="C:plasma membrane"/>
    <property type="evidence" value="ECO:0007669"/>
    <property type="project" value="UniProtKB-SubCell"/>
</dbReference>
<evidence type="ECO:0000256" key="3">
    <source>
        <dbReference type="ARBA" id="ARBA00022692"/>
    </source>
</evidence>
<dbReference type="PANTHER" id="PTHR35529:SF1">
    <property type="entry name" value="MANGANESE EFFLUX PUMP MNTP-RELATED"/>
    <property type="match status" value="1"/>
</dbReference>
<keyword evidence="1 8" id="KW-0813">Transport</keyword>
<evidence type="ECO:0000313" key="10">
    <source>
        <dbReference type="Proteomes" id="UP000216533"/>
    </source>
</evidence>
<dbReference type="InterPro" id="IPR003810">
    <property type="entry name" value="Mntp/YtaF"/>
</dbReference>
<evidence type="ECO:0000256" key="1">
    <source>
        <dbReference type="ARBA" id="ARBA00022448"/>
    </source>
</evidence>
<evidence type="ECO:0000256" key="2">
    <source>
        <dbReference type="ARBA" id="ARBA00022475"/>
    </source>
</evidence>